<evidence type="ECO:0000313" key="8">
    <source>
        <dbReference type="Proteomes" id="UP000789342"/>
    </source>
</evidence>
<evidence type="ECO:0000256" key="4">
    <source>
        <dbReference type="ARBA" id="ARBA00022801"/>
    </source>
</evidence>
<evidence type="ECO:0000256" key="2">
    <source>
        <dbReference type="ARBA" id="ARBA00001946"/>
    </source>
</evidence>
<evidence type="ECO:0000256" key="6">
    <source>
        <dbReference type="ARBA" id="ARBA00023211"/>
    </source>
</evidence>
<dbReference type="Gene3D" id="3.90.79.10">
    <property type="entry name" value="Nucleoside Triphosphate Pyrophosphohydrolase"/>
    <property type="match status" value="1"/>
</dbReference>
<evidence type="ECO:0000256" key="1">
    <source>
        <dbReference type="ARBA" id="ARBA00001936"/>
    </source>
</evidence>
<keyword evidence="4" id="KW-0378">Hydrolase</keyword>
<comment type="caution">
    <text evidence="7">The sequence shown here is derived from an EMBL/GenBank/DDBJ whole genome shotgun (WGS) entry which is preliminary data.</text>
</comment>
<feature type="non-terminal residue" evidence="7">
    <location>
        <position position="1"/>
    </location>
</feature>
<accession>A0A9N8ZL89</accession>
<organism evidence="7 8">
    <name type="scientific">Acaulospora morrowiae</name>
    <dbReference type="NCBI Taxonomy" id="94023"/>
    <lineage>
        <taxon>Eukaryota</taxon>
        <taxon>Fungi</taxon>
        <taxon>Fungi incertae sedis</taxon>
        <taxon>Mucoromycota</taxon>
        <taxon>Glomeromycotina</taxon>
        <taxon>Glomeromycetes</taxon>
        <taxon>Diversisporales</taxon>
        <taxon>Acaulosporaceae</taxon>
        <taxon>Acaulospora</taxon>
    </lineage>
</organism>
<dbReference type="PANTHER" id="PTHR12992:SF11">
    <property type="entry name" value="MITOCHONDRIAL COENZYME A DIPHOSPHATASE NUDT8"/>
    <property type="match status" value="1"/>
</dbReference>
<dbReference type="GO" id="GO:0046872">
    <property type="term" value="F:metal ion binding"/>
    <property type="evidence" value="ECO:0007669"/>
    <property type="project" value="UniProtKB-KW"/>
</dbReference>
<keyword evidence="5" id="KW-0460">Magnesium</keyword>
<dbReference type="AlphaFoldDB" id="A0A9N8ZL89"/>
<proteinExistence type="predicted"/>
<keyword evidence="8" id="KW-1185">Reference proteome</keyword>
<dbReference type="OrthoDB" id="206213at2759"/>
<dbReference type="GO" id="GO:0010945">
    <property type="term" value="F:coenzyme A diphosphatase activity"/>
    <property type="evidence" value="ECO:0007669"/>
    <property type="project" value="InterPro"/>
</dbReference>
<sequence>ETYEEIGILPTDVDILGQDVTLPNKDLTMHVFSFIGFIKYPIDVNEIKYNESEVSSVFTVALKDLLDPEKKIFKQFRDSNIKYPVFKTPALVGLDIWGLTAFILDTLRRYRIGVLRRLTDPSLIKGRKYQ</sequence>
<comment type="cofactor">
    <cofactor evidence="2">
        <name>Mg(2+)</name>
        <dbReference type="ChEBI" id="CHEBI:18420"/>
    </cofactor>
</comment>
<reference evidence="7" key="1">
    <citation type="submission" date="2021-06" db="EMBL/GenBank/DDBJ databases">
        <authorList>
            <person name="Kallberg Y."/>
            <person name="Tangrot J."/>
            <person name="Rosling A."/>
        </authorList>
    </citation>
    <scope>NUCLEOTIDE SEQUENCE</scope>
    <source>
        <strain evidence="7">CL551</strain>
    </source>
</reference>
<keyword evidence="3" id="KW-0479">Metal-binding</keyword>
<name>A0A9N8ZL89_9GLOM</name>
<protein>
    <submittedName>
        <fullName evidence="7">16159_t:CDS:1</fullName>
    </submittedName>
</protein>
<dbReference type="InterPro" id="IPR045121">
    <property type="entry name" value="CoAse"/>
</dbReference>
<gene>
    <name evidence="7" type="ORF">AMORRO_LOCUS3172</name>
</gene>
<dbReference type="Proteomes" id="UP000789342">
    <property type="component" value="Unassembled WGS sequence"/>
</dbReference>
<evidence type="ECO:0000256" key="3">
    <source>
        <dbReference type="ARBA" id="ARBA00022723"/>
    </source>
</evidence>
<keyword evidence="6" id="KW-0464">Manganese</keyword>
<evidence type="ECO:0000256" key="5">
    <source>
        <dbReference type="ARBA" id="ARBA00022842"/>
    </source>
</evidence>
<dbReference type="CDD" id="cd03426">
    <property type="entry name" value="NUDIX_CoAse_Nudt7"/>
    <property type="match status" value="1"/>
</dbReference>
<dbReference type="PANTHER" id="PTHR12992">
    <property type="entry name" value="NUDIX HYDROLASE"/>
    <property type="match status" value="1"/>
</dbReference>
<evidence type="ECO:0000313" key="7">
    <source>
        <dbReference type="EMBL" id="CAG8499311.1"/>
    </source>
</evidence>
<dbReference type="InterPro" id="IPR015797">
    <property type="entry name" value="NUDIX_hydrolase-like_dom_sf"/>
</dbReference>
<dbReference type="EMBL" id="CAJVPV010001491">
    <property type="protein sequence ID" value="CAG8499311.1"/>
    <property type="molecule type" value="Genomic_DNA"/>
</dbReference>
<dbReference type="SUPFAM" id="SSF55811">
    <property type="entry name" value="Nudix"/>
    <property type="match status" value="1"/>
</dbReference>
<comment type="cofactor">
    <cofactor evidence="1">
        <name>Mn(2+)</name>
        <dbReference type="ChEBI" id="CHEBI:29035"/>
    </cofactor>
</comment>